<sequence length="62" mass="6350">MEAPSGQGAGRDCRKALAPILAGREGNCQTPGPQSVHAVRAEGTKKFLPSEAEGRNPGGYTA</sequence>
<gene>
    <name evidence="1" type="ORF">GCM10009688_21540</name>
</gene>
<reference evidence="2" key="1">
    <citation type="journal article" date="2019" name="Int. J. Syst. Evol. Microbiol.">
        <title>The Global Catalogue of Microorganisms (GCM) 10K type strain sequencing project: providing services to taxonomists for standard genome sequencing and annotation.</title>
        <authorList>
            <consortium name="The Broad Institute Genomics Platform"/>
            <consortium name="The Broad Institute Genome Sequencing Center for Infectious Disease"/>
            <person name="Wu L."/>
            <person name="Ma J."/>
        </authorList>
    </citation>
    <scope>NUCLEOTIDE SEQUENCE [LARGE SCALE GENOMIC DNA]</scope>
    <source>
        <strain evidence="2">JCM 13316</strain>
    </source>
</reference>
<dbReference type="EMBL" id="BAAALV010000003">
    <property type="protein sequence ID" value="GAA1916299.1"/>
    <property type="molecule type" value="Genomic_DNA"/>
</dbReference>
<evidence type="ECO:0000313" key="2">
    <source>
        <dbReference type="Proteomes" id="UP001500784"/>
    </source>
</evidence>
<organism evidence="1 2">
    <name type="scientific">Arthrobacter gandavensis</name>
    <dbReference type="NCBI Taxonomy" id="169960"/>
    <lineage>
        <taxon>Bacteria</taxon>
        <taxon>Bacillati</taxon>
        <taxon>Actinomycetota</taxon>
        <taxon>Actinomycetes</taxon>
        <taxon>Micrococcales</taxon>
        <taxon>Micrococcaceae</taxon>
        <taxon>Arthrobacter</taxon>
    </lineage>
</organism>
<proteinExistence type="predicted"/>
<name>A0ABP5AN89_9MICC</name>
<keyword evidence="2" id="KW-1185">Reference proteome</keyword>
<protein>
    <submittedName>
        <fullName evidence="1">Uncharacterized protein</fullName>
    </submittedName>
</protein>
<evidence type="ECO:0000313" key="1">
    <source>
        <dbReference type="EMBL" id="GAA1916299.1"/>
    </source>
</evidence>
<accession>A0ABP5AN89</accession>
<comment type="caution">
    <text evidence="1">The sequence shown here is derived from an EMBL/GenBank/DDBJ whole genome shotgun (WGS) entry which is preliminary data.</text>
</comment>
<dbReference type="Proteomes" id="UP001500784">
    <property type="component" value="Unassembled WGS sequence"/>
</dbReference>